<name>A0AAU7GH26_9MICO</name>
<proteinExistence type="predicted"/>
<dbReference type="RefSeq" id="WP_348789061.1">
    <property type="nucleotide sequence ID" value="NZ_CP157390.1"/>
</dbReference>
<dbReference type="SUPFAM" id="SSF47090">
    <property type="entry name" value="PGBD-like"/>
    <property type="match status" value="1"/>
</dbReference>
<gene>
    <name evidence="1" type="ORF">AAME72_04600</name>
</gene>
<dbReference type="InterPro" id="IPR036366">
    <property type="entry name" value="PGBDSf"/>
</dbReference>
<protein>
    <submittedName>
        <fullName evidence="1">Peptidoglycan-binding domain-containing protein</fullName>
    </submittedName>
</protein>
<sequence>MRKRVAAPLFALLSITLLGIGWVLAFVFQSGAQREAAASAPQPHPVTSQVFRGTLEQTMSARADVGREVNERLPLPHVDDTSVITRRTISAGDDVQAGSPLLEINGRPLFVFAGAFPFYRDLEPGMDGPDVAQLQSALSASGHPVSVDGRLGSETVAAVTALYSAAGYNPPSVSTPAPVEQGIAPSEMGSATHSLPSPTLRIPQSELLVVSQTPCYLVEAPALGQVVTPETTVTLEYGKVVAVAEIAAAAGGRLEQGMAVHLDDGRGEKLLGEVASVGDVATVPPDSSKAPAAGRVESNGSSASSALRLVFSGADGGSLPEKWLHTNVLAVISIRLVATDSLIVASIAVVPNGNGPPVVYKRLSDGSFRAVDVKEEAVFEGKSAIRPVSEGQIDAGDVVRVG</sequence>
<dbReference type="Gene3D" id="1.10.101.10">
    <property type="entry name" value="PGBD-like superfamily/PGBD"/>
    <property type="match status" value="1"/>
</dbReference>
<dbReference type="InterPro" id="IPR036365">
    <property type="entry name" value="PGBD-like_sf"/>
</dbReference>
<reference evidence="1" key="1">
    <citation type="submission" date="2024-05" db="EMBL/GenBank/DDBJ databases">
        <title>The Natural Products Discovery Center: Release of the First 8490 Sequenced Strains for Exploring Actinobacteria Biosynthetic Diversity.</title>
        <authorList>
            <person name="Kalkreuter E."/>
            <person name="Kautsar S.A."/>
            <person name="Yang D."/>
            <person name="Bader C.D."/>
            <person name="Teijaro C.N."/>
            <person name="Fluegel L."/>
            <person name="Davis C.M."/>
            <person name="Simpson J.R."/>
            <person name="Lauterbach L."/>
            <person name="Steele A.D."/>
            <person name="Gui C."/>
            <person name="Meng S."/>
            <person name="Li G."/>
            <person name="Viehrig K."/>
            <person name="Ye F."/>
            <person name="Su P."/>
            <person name="Kiefer A.F."/>
            <person name="Nichols A."/>
            <person name="Cepeda A.J."/>
            <person name="Yan W."/>
            <person name="Fan B."/>
            <person name="Jiang Y."/>
            <person name="Adhikari A."/>
            <person name="Zheng C.-J."/>
            <person name="Schuster L."/>
            <person name="Cowan T.M."/>
            <person name="Smanski M.J."/>
            <person name="Chevrette M.G."/>
            <person name="de Carvalho L.P.S."/>
            <person name="Shen B."/>
        </authorList>
    </citation>
    <scope>NUCLEOTIDE SEQUENCE</scope>
    <source>
        <strain evidence="1">NPDC080035</strain>
    </source>
</reference>
<organism evidence="1">
    <name type="scientific">Leifsonia sp. NPDC080035</name>
    <dbReference type="NCBI Taxonomy" id="3143936"/>
    <lineage>
        <taxon>Bacteria</taxon>
        <taxon>Bacillati</taxon>
        <taxon>Actinomycetota</taxon>
        <taxon>Actinomycetes</taxon>
        <taxon>Micrococcales</taxon>
        <taxon>Microbacteriaceae</taxon>
        <taxon>Leifsonia</taxon>
    </lineage>
</organism>
<accession>A0AAU7GH26</accession>
<dbReference type="EMBL" id="CP157390">
    <property type="protein sequence ID" value="XBM49141.1"/>
    <property type="molecule type" value="Genomic_DNA"/>
</dbReference>
<evidence type="ECO:0000313" key="1">
    <source>
        <dbReference type="EMBL" id="XBM49141.1"/>
    </source>
</evidence>
<dbReference type="AlphaFoldDB" id="A0AAU7GH26"/>